<feature type="coiled-coil region" evidence="1">
    <location>
        <begin position="62"/>
        <end position="89"/>
    </location>
</feature>
<dbReference type="InterPro" id="IPR036388">
    <property type="entry name" value="WH-like_DNA-bd_sf"/>
</dbReference>
<dbReference type="PANTHER" id="PTHR33609">
    <property type="entry name" value="LOW CALCIUM RESPONSE LOCUS PROTEIN S"/>
    <property type="match status" value="1"/>
</dbReference>
<reference evidence="2" key="2">
    <citation type="submission" date="2020-09" db="EMBL/GenBank/DDBJ databases">
        <authorList>
            <person name="Sun Q."/>
            <person name="Zhou Y."/>
        </authorList>
    </citation>
    <scope>NUCLEOTIDE SEQUENCE</scope>
    <source>
        <strain evidence="2">CGMCC 1.15179</strain>
    </source>
</reference>
<dbReference type="AlphaFoldDB" id="A0A8J2VLW0"/>
<evidence type="ECO:0000256" key="1">
    <source>
        <dbReference type="SAM" id="Coils"/>
    </source>
</evidence>
<protein>
    <submittedName>
        <fullName evidence="2">Transposase</fullName>
    </submittedName>
</protein>
<dbReference type="GO" id="GO:0006313">
    <property type="term" value="P:DNA transposition"/>
    <property type="evidence" value="ECO:0007669"/>
    <property type="project" value="InterPro"/>
</dbReference>
<dbReference type="InterPro" id="IPR010921">
    <property type="entry name" value="Trp_repressor/repl_initiator"/>
</dbReference>
<dbReference type="Pfam" id="PF01527">
    <property type="entry name" value="HTH_Tnp_1"/>
    <property type="match status" value="1"/>
</dbReference>
<dbReference type="PANTHER" id="PTHR33609:SF1">
    <property type="entry name" value="TRANSPOSASE"/>
    <property type="match status" value="1"/>
</dbReference>
<proteinExistence type="predicted"/>
<dbReference type="GO" id="GO:0043565">
    <property type="term" value="F:sequence-specific DNA binding"/>
    <property type="evidence" value="ECO:0007669"/>
    <property type="project" value="InterPro"/>
</dbReference>
<keyword evidence="3" id="KW-1185">Reference proteome</keyword>
<dbReference type="InterPro" id="IPR002514">
    <property type="entry name" value="Transposase_8"/>
</dbReference>
<name>A0A8J2VLW0_9BACL</name>
<evidence type="ECO:0000313" key="3">
    <source>
        <dbReference type="Proteomes" id="UP000625210"/>
    </source>
</evidence>
<keyword evidence="1" id="KW-0175">Coiled coil</keyword>
<gene>
    <name evidence="2" type="ORF">GCM10011571_32510</name>
</gene>
<evidence type="ECO:0000313" key="2">
    <source>
        <dbReference type="EMBL" id="GGE27832.1"/>
    </source>
</evidence>
<dbReference type="SUPFAM" id="SSF48295">
    <property type="entry name" value="TrpR-like"/>
    <property type="match status" value="1"/>
</dbReference>
<dbReference type="Gene3D" id="1.10.10.10">
    <property type="entry name" value="Winged helix-like DNA-binding domain superfamily/Winged helix DNA-binding domain"/>
    <property type="match status" value="1"/>
</dbReference>
<reference evidence="2" key="1">
    <citation type="journal article" date="2014" name="Int. J. Syst. Evol. Microbiol.">
        <title>Complete genome sequence of Corynebacterium casei LMG S-19264T (=DSM 44701T), isolated from a smear-ripened cheese.</title>
        <authorList>
            <consortium name="US DOE Joint Genome Institute (JGI-PGF)"/>
            <person name="Walter F."/>
            <person name="Albersmeier A."/>
            <person name="Kalinowski J."/>
            <person name="Ruckert C."/>
        </authorList>
    </citation>
    <scope>NUCLEOTIDE SEQUENCE</scope>
    <source>
        <strain evidence="2">CGMCC 1.15179</strain>
    </source>
</reference>
<organism evidence="2 3">
    <name type="scientific">Marinithermofilum abyssi</name>
    <dbReference type="NCBI Taxonomy" id="1571185"/>
    <lineage>
        <taxon>Bacteria</taxon>
        <taxon>Bacillati</taxon>
        <taxon>Bacillota</taxon>
        <taxon>Bacilli</taxon>
        <taxon>Bacillales</taxon>
        <taxon>Thermoactinomycetaceae</taxon>
        <taxon>Marinithermofilum</taxon>
    </lineage>
</organism>
<dbReference type="RefSeq" id="WP_188648941.1">
    <property type="nucleotide sequence ID" value="NZ_BMHQ01000015.1"/>
</dbReference>
<dbReference type="GO" id="GO:0004803">
    <property type="term" value="F:transposase activity"/>
    <property type="evidence" value="ECO:0007669"/>
    <property type="project" value="InterPro"/>
</dbReference>
<dbReference type="InterPro" id="IPR052546">
    <property type="entry name" value="Transposase_8_domain"/>
</dbReference>
<sequence>MARRRWTAKEKMEIVVEGMAPGANISEVCRQYGIAQTQYYRWRDSFIQGGLSALETHPSNREKQLEKELQEAKSLLGEKEMQIEILRKKTNWGRR</sequence>
<dbReference type="Proteomes" id="UP000625210">
    <property type="component" value="Unassembled WGS sequence"/>
</dbReference>
<dbReference type="EMBL" id="BMHQ01000015">
    <property type="protein sequence ID" value="GGE27832.1"/>
    <property type="molecule type" value="Genomic_DNA"/>
</dbReference>
<comment type="caution">
    <text evidence="2">The sequence shown here is derived from an EMBL/GenBank/DDBJ whole genome shotgun (WGS) entry which is preliminary data.</text>
</comment>
<accession>A0A8J2VLW0</accession>